<dbReference type="KEGG" id="sva:SVA_3812"/>
<dbReference type="CDD" id="cd03811">
    <property type="entry name" value="GT4_GT28_WabH-like"/>
    <property type="match status" value="1"/>
</dbReference>
<dbReference type="Pfam" id="PF13439">
    <property type="entry name" value="Glyco_transf_4"/>
    <property type="match status" value="1"/>
</dbReference>
<feature type="domain" description="Glycosyltransferase subfamily 4-like N-terminal" evidence="1">
    <location>
        <begin position="17"/>
        <end position="175"/>
    </location>
</feature>
<evidence type="ECO:0000313" key="2">
    <source>
        <dbReference type="EMBL" id="BAU50346.1"/>
    </source>
</evidence>
<gene>
    <name evidence="2" type="ORF">SVA_3812</name>
</gene>
<dbReference type="Pfam" id="PF13692">
    <property type="entry name" value="Glyco_trans_1_4"/>
    <property type="match status" value="1"/>
</dbReference>
<reference evidence="2 3" key="1">
    <citation type="submission" date="2015-08" db="EMBL/GenBank/DDBJ databases">
        <title>Complete genome sequence of Sulfurifustis variabilis.</title>
        <authorList>
            <person name="Miura A."/>
            <person name="Kojima H."/>
            <person name="Fukui M."/>
        </authorList>
    </citation>
    <scope>NUCLEOTIDE SEQUENCE [LARGE SCALE GENOMIC DNA]</scope>
    <source>
        <strain evidence="3">skN76</strain>
    </source>
</reference>
<dbReference type="SUPFAM" id="SSF53756">
    <property type="entry name" value="UDP-Glycosyltransferase/glycogen phosphorylase"/>
    <property type="match status" value="1"/>
</dbReference>
<accession>A0A1C7AFY7</accession>
<keyword evidence="3" id="KW-1185">Reference proteome</keyword>
<dbReference type="AlphaFoldDB" id="A0A1C7AFY7"/>
<dbReference type="EMBL" id="AP014936">
    <property type="protein sequence ID" value="BAU50346.1"/>
    <property type="molecule type" value="Genomic_DNA"/>
</dbReference>
<protein>
    <submittedName>
        <fullName evidence="2">Glycosyl transferase</fullName>
    </submittedName>
</protein>
<dbReference type="Gene3D" id="3.40.50.2000">
    <property type="entry name" value="Glycogen Phosphorylase B"/>
    <property type="match status" value="2"/>
</dbReference>
<organism evidence="2 3">
    <name type="scientific">Sulfurifustis variabilis</name>
    <dbReference type="NCBI Taxonomy" id="1675686"/>
    <lineage>
        <taxon>Bacteria</taxon>
        <taxon>Pseudomonadati</taxon>
        <taxon>Pseudomonadota</taxon>
        <taxon>Gammaproteobacteria</taxon>
        <taxon>Acidiferrobacterales</taxon>
        <taxon>Acidiferrobacteraceae</taxon>
        <taxon>Sulfurifustis</taxon>
    </lineage>
</organism>
<name>A0A1C7AFY7_9GAMM</name>
<evidence type="ECO:0000259" key="1">
    <source>
        <dbReference type="Pfam" id="PF13439"/>
    </source>
</evidence>
<dbReference type="PANTHER" id="PTHR12526">
    <property type="entry name" value="GLYCOSYLTRANSFERASE"/>
    <property type="match status" value="1"/>
</dbReference>
<dbReference type="InterPro" id="IPR028098">
    <property type="entry name" value="Glyco_trans_4-like_N"/>
</dbReference>
<evidence type="ECO:0000313" key="3">
    <source>
        <dbReference type="Proteomes" id="UP000218899"/>
    </source>
</evidence>
<keyword evidence="2" id="KW-0808">Transferase</keyword>
<dbReference type="GO" id="GO:0016757">
    <property type="term" value="F:glycosyltransferase activity"/>
    <property type="evidence" value="ECO:0007669"/>
    <property type="project" value="UniProtKB-ARBA"/>
</dbReference>
<proteinExistence type="predicted"/>
<dbReference type="RefSeq" id="WP_197703290.1">
    <property type="nucleotide sequence ID" value="NZ_AP014936.1"/>
</dbReference>
<dbReference type="Proteomes" id="UP000218899">
    <property type="component" value="Chromosome"/>
</dbReference>
<sequence length="368" mass="39846">MTRKGRLAVFAATSGHSGVDRNLKNLIPVFAARGVAVDLLNVRGHGPLLEDLPSRVRVIDLGASHVNTCFPALVRYLRREPPPMLLSDKDKVNRLALLARRFAGAPTRIAVRLGIHVSTNLAERGWLDRTIQTFSIRRFYPWADVILVPSRGVADDLAALGRMPRDKISVVPNPVVTPELEKLLAQPAAHAWFADPAVPIVLGVGELGARKDFETLVRAVALVRQERRCRLLILGRGKQRDMLVSLGTGLGYGDDLSLPGFVANPYAYMSRCSVFASSSRFEGFANVVAEALAVGIPVVATDCPSGPREILENGRHGRLVPVGDPVAMAEAIKATLADPPKRATLQAAASRYRVAQVADEYLRALDLG</sequence>